<dbReference type="EMBL" id="CAGS01000067">
    <property type="protein sequence ID" value="CCF82838.1"/>
    <property type="molecule type" value="Genomic_DNA"/>
</dbReference>
<dbReference type="AlphaFoldDB" id="I4EDS6"/>
<dbReference type="Proteomes" id="UP000004221">
    <property type="component" value="Unassembled WGS sequence"/>
</dbReference>
<comment type="caution">
    <text evidence="1">The sequence shown here is derived from an EMBL/GenBank/DDBJ whole genome shotgun (WGS) entry which is preliminary data.</text>
</comment>
<sequence>MRAVRLSDEHLTYLLTLLRNSPRPMTTDELVAALIEREKRSGS</sequence>
<reference evidence="1 2" key="1">
    <citation type="journal article" date="2012" name="ISME J.">
        <title>Nitrification expanded: discovery, physiology and genomics of a nitrite-oxidizing bacterium from the phylum Chloroflexi.</title>
        <authorList>
            <person name="Sorokin D.Y."/>
            <person name="Lucker S."/>
            <person name="Vejmelkova D."/>
            <person name="Kostrikina N.A."/>
            <person name="Kleerebezem R."/>
            <person name="Rijpstra W.I."/>
            <person name="Damste J.S."/>
            <person name="Le Paslier D."/>
            <person name="Muyzer G."/>
            <person name="Wagner M."/>
            <person name="van Loosdrecht M.C."/>
            <person name="Daims H."/>
        </authorList>
    </citation>
    <scope>NUCLEOTIDE SEQUENCE [LARGE SCALE GENOMIC DNA]</scope>
    <source>
        <strain evidence="2">none</strain>
    </source>
</reference>
<name>I4EDS6_9BACT</name>
<keyword evidence="2" id="KW-1185">Reference proteome</keyword>
<proteinExistence type="predicted"/>
<evidence type="ECO:0000313" key="2">
    <source>
        <dbReference type="Proteomes" id="UP000004221"/>
    </source>
</evidence>
<accession>I4EDS6</accession>
<organism evidence="1 2">
    <name type="scientific">Nitrolancea hollandica Lb</name>
    <dbReference type="NCBI Taxonomy" id="1129897"/>
    <lineage>
        <taxon>Bacteria</taxon>
        <taxon>Pseudomonadati</taxon>
        <taxon>Thermomicrobiota</taxon>
        <taxon>Thermomicrobia</taxon>
        <taxon>Sphaerobacterales</taxon>
        <taxon>Sphaerobacterineae</taxon>
        <taxon>Sphaerobacteraceae</taxon>
        <taxon>Nitrolancea</taxon>
    </lineage>
</organism>
<gene>
    <name evidence="1" type="ORF">NITHO_1590029</name>
</gene>
<evidence type="ECO:0000313" key="1">
    <source>
        <dbReference type="EMBL" id="CCF82838.1"/>
    </source>
</evidence>
<protein>
    <submittedName>
        <fullName evidence="1">Uncharacterized protein</fullName>
    </submittedName>
</protein>